<gene>
    <name evidence="2" type="ORF">Pmani_028620</name>
</gene>
<evidence type="ECO:0000313" key="3">
    <source>
        <dbReference type="Proteomes" id="UP001292094"/>
    </source>
</evidence>
<dbReference type="AlphaFoldDB" id="A0AAE1NZQ1"/>
<dbReference type="PROSITE" id="PS50878">
    <property type="entry name" value="RT_POL"/>
    <property type="match status" value="1"/>
</dbReference>
<reference evidence="2" key="1">
    <citation type="submission" date="2023-11" db="EMBL/GenBank/DDBJ databases">
        <title>Genome assemblies of two species of porcelain crab, Petrolisthes cinctipes and Petrolisthes manimaculis (Anomura: Porcellanidae).</title>
        <authorList>
            <person name="Angst P."/>
        </authorList>
    </citation>
    <scope>NUCLEOTIDE SEQUENCE</scope>
    <source>
        <strain evidence="2">PB745_02</strain>
        <tissue evidence="2">Gill</tissue>
    </source>
</reference>
<dbReference type="Proteomes" id="UP001292094">
    <property type="component" value="Unassembled WGS sequence"/>
</dbReference>
<organism evidence="2 3">
    <name type="scientific">Petrolisthes manimaculis</name>
    <dbReference type="NCBI Taxonomy" id="1843537"/>
    <lineage>
        <taxon>Eukaryota</taxon>
        <taxon>Metazoa</taxon>
        <taxon>Ecdysozoa</taxon>
        <taxon>Arthropoda</taxon>
        <taxon>Crustacea</taxon>
        <taxon>Multicrustacea</taxon>
        <taxon>Malacostraca</taxon>
        <taxon>Eumalacostraca</taxon>
        <taxon>Eucarida</taxon>
        <taxon>Decapoda</taxon>
        <taxon>Pleocyemata</taxon>
        <taxon>Anomura</taxon>
        <taxon>Galatheoidea</taxon>
        <taxon>Porcellanidae</taxon>
        <taxon>Petrolisthes</taxon>
    </lineage>
</organism>
<dbReference type="EMBL" id="JAWZYT010003306">
    <property type="protein sequence ID" value="KAK4299068.1"/>
    <property type="molecule type" value="Genomic_DNA"/>
</dbReference>
<sequence length="126" mass="13866">MLFADDAALTSHTEDGLQQLISRLAHTCREFGLTISLKKTNIMAQGADSPPNAAVDGYDLEVVENFTYLVSTISSSLSIDTEINSRIAKAVAVMARLNKRVWNNPSLTEKTKLRVYQACVLSTLLY</sequence>
<dbReference type="PANTHER" id="PTHR47027:SF20">
    <property type="entry name" value="REVERSE TRANSCRIPTASE-LIKE PROTEIN WITH RNA-DIRECTED DNA POLYMERASE DOMAIN"/>
    <property type="match status" value="1"/>
</dbReference>
<feature type="domain" description="Reverse transcriptase" evidence="1">
    <location>
        <begin position="1"/>
        <end position="60"/>
    </location>
</feature>
<dbReference type="PANTHER" id="PTHR47027">
    <property type="entry name" value="REVERSE TRANSCRIPTASE DOMAIN-CONTAINING PROTEIN"/>
    <property type="match status" value="1"/>
</dbReference>
<evidence type="ECO:0000313" key="2">
    <source>
        <dbReference type="EMBL" id="KAK4299068.1"/>
    </source>
</evidence>
<protein>
    <recommendedName>
        <fullName evidence="1">Reverse transcriptase domain-containing protein</fullName>
    </recommendedName>
</protein>
<dbReference type="InterPro" id="IPR000477">
    <property type="entry name" value="RT_dom"/>
</dbReference>
<keyword evidence="3" id="KW-1185">Reference proteome</keyword>
<name>A0AAE1NZQ1_9EUCA</name>
<proteinExistence type="predicted"/>
<comment type="caution">
    <text evidence="2">The sequence shown here is derived from an EMBL/GenBank/DDBJ whole genome shotgun (WGS) entry which is preliminary data.</text>
</comment>
<evidence type="ECO:0000259" key="1">
    <source>
        <dbReference type="PROSITE" id="PS50878"/>
    </source>
</evidence>
<accession>A0AAE1NZQ1</accession>